<dbReference type="EMBL" id="VVYV01000029">
    <property type="protein sequence ID" value="KAA5415997.1"/>
    <property type="molecule type" value="Genomic_DNA"/>
</dbReference>
<proteinExistence type="predicted"/>
<reference evidence="2 3" key="1">
    <citation type="journal article" date="2019" name="Nat. Med.">
        <title>A library of human gut bacterial isolates paired with longitudinal multiomics data enables mechanistic microbiome research.</title>
        <authorList>
            <person name="Poyet M."/>
            <person name="Groussin M."/>
            <person name="Gibbons S.M."/>
            <person name="Avila-Pacheco J."/>
            <person name="Jiang X."/>
            <person name="Kearney S.M."/>
            <person name="Perrotta A.R."/>
            <person name="Berdy B."/>
            <person name="Zhao S."/>
            <person name="Lieberman T.D."/>
            <person name="Swanson P.K."/>
            <person name="Smith M."/>
            <person name="Roesemann S."/>
            <person name="Alexander J.E."/>
            <person name="Rich S.A."/>
            <person name="Livny J."/>
            <person name="Vlamakis H."/>
            <person name="Clish C."/>
            <person name="Bullock K."/>
            <person name="Deik A."/>
            <person name="Scott J."/>
            <person name="Pierce K.A."/>
            <person name="Xavier R.J."/>
            <person name="Alm E.J."/>
        </authorList>
    </citation>
    <scope>NUCLEOTIDE SEQUENCE [LARGE SCALE GENOMIC DNA]</scope>
    <source>
        <strain evidence="2 3">BIOML-A6</strain>
    </source>
</reference>
<comment type="caution">
    <text evidence="2">The sequence shown here is derived from an EMBL/GenBank/DDBJ whole genome shotgun (WGS) entry which is preliminary data.</text>
</comment>
<evidence type="ECO:0000256" key="1">
    <source>
        <dbReference type="SAM" id="MobiDB-lite"/>
    </source>
</evidence>
<dbReference type="RefSeq" id="WP_149920277.1">
    <property type="nucleotide sequence ID" value="NZ_VVYV01000029.1"/>
</dbReference>
<dbReference type="AlphaFoldDB" id="A0A642PTV4"/>
<evidence type="ECO:0000313" key="2">
    <source>
        <dbReference type="EMBL" id="KAA5415997.1"/>
    </source>
</evidence>
<gene>
    <name evidence="2" type="ORF">F2Y81_16675</name>
</gene>
<organism evidence="2 3">
    <name type="scientific">Bacteroides cellulosilyticus</name>
    <dbReference type="NCBI Taxonomy" id="246787"/>
    <lineage>
        <taxon>Bacteria</taxon>
        <taxon>Pseudomonadati</taxon>
        <taxon>Bacteroidota</taxon>
        <taxon>Bacteroidia</taxon>
        <taxon>Bacteroidales</taxon>
        <taxon>Bacteroidaceae</taxon>
        <taxon>Bacteroides</taxon>
    </lineage>
</organism>
<dbReference type="Proteomes" id="UP000448877">
    <property type="component" value="Unassembled WGS sequence"/>
</dbReference>
<feature type="region of interest" description="Disordered" evidence="1">
    <location>
        <begin position="1"/>
        <end position="24"/>
    </location>
</feature>
<sequence length="288" mass="30863">MRKVAIISSTAPAKPRSEKYPVGASVTRTGGGSTIIQGGGEGVDIVKKDDIKSLTDKNVMSSLRALKEFISKVDDNEVSAIVDFLKGIKIDGNLINRLLLQNTATGEVKDTDVMSALRVLAEIATNNEELKKIFLRKDEIDSTNYLLGLLGGAVVENGLIVRLPKQNAPAALMSCLLEEDIDTLIEEDEDAIVEVAPAEVTDLSFGGLNNVNPSVDNAPIGSLPVKGENEWGYAAPTLFSGSIDEDNMLIPVFDRRIQQMVFIPISVIRGGVTPPATGFPYTFSFALG</sequence>
<protein>
    <submittedName>
        <fullName evidence="2">Uncharacterized protein</fullName>
    </submittedName>
</protein>
<name>A0A642PTV4_9BACE</name>
<accession>A0A642PTV4</accession>
<evidence type="ECO:0000313" key="3">
    <source>
        <dbReference type="Proteomes" id="UP000448877"/>
    </source>
</evidence>